<evidence type="ECO:0000313" key="2">
    <source>
        <dbReference type="Proteomes" id="UP000195221"/>
    </source>
</evidence>
<reference evidence="1 2" key="1">
    <citation type="submission" date="2017-03" db="EMBL/GenBank/DDBJ databases">
        <title>Genome analysis of strain PAMC 26577.</title>
        <authorList>
            <person name="Oh H.-M."/>
            <person name="Yang J.-A."/>
        </authorList>
    </citation>
    <scope>NUCLEOTIDE SEQUENCE [LARGE SCALE GENOMIC DNA]</scope>
    <source>
        <strain evidence="1 2">PAMC 26577</strain>
    </source>
</reference>
<protein>
    <submittedName>
        <fullName evidence="1">Uncharacterized protein</fullName>
    </submittedName>
</protein>
<name>A0A242MLG9_CABSO</name>
<organism evidence="1 2">
    <name type="scientific">Caballeronia sordidicola</name>
    <name type="common">Burkholderia sordidicola</name>
    <dbReference type="NCBI Taxonomy" id="196367"/>
    <lineage>
        <taxon>Bacteria</taxon>
        <taxon>Pseudomonadati</taxon>
        <taxon>Pseudomonadota</taxon>
        <taxon>Betaproteobacteria</taxon>
        <taxon>Burkholderiales</taxon>
        <taxon>Burkholderiaceae</taxon>
        <taxon>Caballeronia</taxon>
    </lineage>
</organism>
<sequence length="43" mass="4979">MTEKHQTFADIQAGTDFGMFAKQRLKRVFDDVTTELDSVKWEG</sequence>
<accession>A0A242MLG9</accession>
<gene>
    <name evidence="1" type="ORF">PAMC26577_21650</name>
</gene>
<comment type="caution">
    <text evidence="1">The sequence shown here is derived from an EMBL/GenBank/DDBJ whole genome shotgun (WGS) entry which is preliminary data.</text>
</comment>
<dbReference type="AlphaFoldDB" id="A0A242MLG9"/>
<dbReference type="Proteomes" id="UP000195221">
    <property type="component" value="Unassembled WGS sequence"/>
</dbReference>
<dbReference type="EMBL" id="NBTZ01000093">
    <property type="protein sequence ID" value="OTP72168.1"/>
    <property type="molecule type" value="Genomic_DNA"/>
</dbReference>
<evidence type="ECO:0000313" key="1">
    <source>
        <dbReference type="EMBL" id="OTP72168.1"/>
    </source>
</evidence>
<proteinExistence type="predicted"/>